<gene>
    <name evidence="3" type="ORF">EUX98_g772</name>
</gene>
<evidence type="ECO:0000313" key="3">
    <source>
        <dbReference type="EMBL" id="THH33412.1"/>
    </source>
</evidence>
<organism evidence="3 4">
    <name type="scientific">Antrodiella citrinella</name>
    <dbReference type="NCBI Taxonomy" id="2447956"/>
    <lineage>
        <taxon>Eukaryota</taxon>
        <taxon>Fungi</taxon>
        <taxon>Dikarya</taxon>
        <taxon>Basidiomycota</taxon>
        <taxon>Agaricomycotina</taxon>
        <taxon>Agaricomycetes</taxon>
        <taxon>Polyporales</taxon>
        <taxon>Steccherinaceae</taxon>
        <taxon>Antrodiella</taxon>
    </lineage>
</organism>
<evidence type="ECO:0000313" key="4">
    <source>
        <dbReference type="Proteomes" id="UP000308730"/>
    </source>
</evidence>
<feature type="domain" description="T6SS Phospholipase effector Tle1-like catalytic" evidence="2">
    <location>
        <begin position="97"/>
        <end position="384"/>
    </location>
</feature>
<dbReference type="Proteomes" id="UP000308730">
    <property type="component" value="Unassembled WGS sequence"/>
</dbReference>
<dbReference type="InterPro" id="IPR018712">
    <property type="entry name" value="Tle1-like_cat"/>
</dbReference>
<feature type="region of interest" description="Disordered" evidence="1">
    <location>
        <begin position="51"/>
        <end position="71"/>
    </location>
</feature>
<dbReference type="AlphaFoldDB" id="A0A4S4N349"/>
<protein>
    <recommendedName>
        <fullName evidence="2">T6SS Phospholipase effector Tle1-like catalytic domain-containing protein</fullName>
    </recommendedName>
</protein>
<feature type="compositionally biased region" description="Polar residues" evidence="1">
    <location>
        <begin position="51"/>
        <end position="64"/>
    </location>
</feature>
<feature type="region of interest" description="Disordered" evidence="1">
    <location>
        <begin position="1"/>
        <end position="32"/>
    </location>
</feature>
<name>A0A4S4N349_9APHY</name>
<comment type="caution">
    <text evidence="3">The sequence shown here is derived from an EMBL/GenBank/DDBJ whole genome shotgun (WGS) entry which is preliminary data.</text>
</comment>
<evidence type="ECO:0000259" key="2">
    <source>
        <dbReference type="Pfam" id="PF09994"/>
    </source>
</evidence>
<evidence type="ECO:0000256" key="1">
    <source>
        <dbReference type="SAM" id="MobiDB-lite"/>
    </source>
</evidence>
<keyword evidence="4" id="KW-1185">Reference proteome</keyword>
<sequence length="621" mass="71585">MADDTPKIPFVESPSAFTTSFQPSPNPYFDEPNSYSLQDLRIPILSRLTSSRESTVSRNSQHTVVDTEPSLDEPWGEEKRIWISANSSSNTQSRRRRTLVLCFDGTGDQFDGDNSNVVQMLAMMKKDNNSQQLVYYQAGIGTYTDPVFNLPVTYALSLTLDQMLAWSLPSHVKDGYAFLMQNYTHGDKICIFGFSRGAYTARALAGMLQKVGLLPVCNHQQLPFAFEMYAREDEEGLKLSHMFKKTFSRSVQVEFLGIWDTVASVGIIPHYLPFVHENTGVRHLRHALALDERRVKFLPQYCIAPDPQSVHKLHNQLFKRKRPEHHTSLSKAYEDLINSRNPNFKPDVKEVWFAGVHTDVGGGSVPNGTRYSLARIPLRWMIRECFKCDTGILFDAAQLQQAGLRVTMQDGIPVLGDLPPRVILHVPPFSGRMQHSGQSLTFRLMQHVWQYVTYSCLFIKSFFWKKRVAPGALPFIDLDYPDRLQEQDEDSEICEELEDAISPLYDQLQARASWHLLEWVPQRIKKAKAILQKAEDGNSYTWEWNRGRGRKIPRHEMREGLKIHRSVKTRLEATHRLGETYVPQIRPEIKKYVDGKRVKEAKQLSHEEWNVENPKYWEWVD</sequence>
<dbReference type="PANTHER" id="PTHR33840">
    <property type="match status" value="1"/>
</dbReference>
<dbReference type="EMBL" id="SGPM01000006">
    <property type="protein sequence ID" value="THH33412.1"/>
    <property type="molecule type" value="Genomic_DNA"/>
</dbReference>
<dbReference type="InterPro" id="IPR029058">
    <property type="entry name" value="AB_hydrolase_fold"/>
</dbReference>
<accession>A0A4S4N349</accession>
<dbReference type="OrthoDB" id="3162439at2759"/>
<proteinExistence type="predicted"/>
<reference evidence="3 4" key="1">
    <citation type="submission" date="2019-02" db="EMBL/GenBank/DDBJ databases">
        <title>Genome sequencing of the rare red list fungi Antrodiella citrinella (Flaviporus citrinellus).</title>
        <authorList>
            <person name="Buettner E."/>
            <person name="Kellner H."/>
        </authorList>
    </citation>
    <scope>NUCLEOTIDE SEQUENCE [LARGE SCALE GENOMIC DNA]</scope>
    <source>
        <strain evidence="3 4">DSM 108506</strain>
    </source>
</reference>
<dbReference type="PANTHER" id="PTHR33840:SF2">
    <property type="entry name" value="TLE1 PHOSPHOLIPASE DOMAIN-CONTAINING PROTEIN"/>
    <property type="match status" value="1"/>
</dbReference>
<dbReference type="SUPFAM" id="SSF53474">
    <property type="entry name" value="alpha/beta-Hydrolases"/>
    <property type="match status" value="1"/>
</dbReference>
<dbReference type="Pfam" id="PF09994">
    <property type="entry name" value="T6SS_Tle1-like_cat"/>
    <property type="match status" value="1"/>
</dbReference>